<dbReference type="Proteomes" id="UP000821853">
    <property type="component" value="Chromosome 10"/>
</dbReference>
<protein>
    <recommendedName>
        <fullName evidence="3">Endonuclease/exonuclease/phosphatase domain-containing protein</fullName>
    </recommendedName>
</protein>
<dbReference type="OMA" id="HYAEKSS"/>
<dbReference type="AlphaFoldDB" id="A0A9J6FPA6"/>
<reference evidence="1 2" key="1">
    <citation type="journal article" date="2020" name="Cell">
        <title>Large-Scale Comparative Analyses of Tick Genomes Elucidate Their Genetic Diversity and Vector Capacities.</title>
        <authorList>
            <consortium name="Tick Genome and Microbiome Consortium (TIGMIC)"/>
            <person name="Jia N."/>
            <person name="Wang J."/>
            <person name="Shi W."/>
            <person name="Du L."/>
            <person name="Sun Y."/>
            <person name="Zhan W."/>
            <person name="Jiang J.F."/>
            <person name="Wang Q."/>
            <person name="Zhang B."/>
            <person name="Ji P."/>
            <person name="Bell-Sakyi L."/>
            <person name="Cui X.M."/>
            <person name="Yuan T.T."/>
            <person name="Jiang B.G."/>
            <person name="Yang W.F."/>
            <person name="Lam T.T."/>
            <person name="Chang Q.C."/>
            <person name="Ding S.J."/>
            <person name="Wang X.J."/>
            <person name="Zhu J.G."/>
            <person name="Ruan X.D."/>
            <person name="Zhao L."/>
            <person name="Wei J.T."/>
            <person name="Ye R.Z."/>
            <person name="Que T.C."/>
            <person name="Du C.H."/>
            <person name="Zhou Y.H."/>
            <person name="Cheng J.X."/>
            <person name="Dai P.F."/>
            <person name="Guo W.B."/>
            <person name="Han X.H."/>
            <person name="Huang E.J."/>
            <person name="Li L.F."/>
            <person name="Wei W."/>
            <person name="Gao Y.C."/>
            <person name="Liu J.Z."/>
            <person name="Shao H.Z."/>
            <person name="Wang X."/>
            <person name="Wang C.C."/>
            <person name="Yang T.C."/>
            <person name="Huo Q.B."/>
            <person name="Li W."/>
            <person name="Chen H.Y."/>
            <person name="Chen S.E."/>
            <person name="Zhou L.G."/>
            <person name="Ni X.B."/>
            <person name="Tian J.H."/>
            <person name="Sheng Y."/>
            <person name="Liu T."/>
            <person name="Pan Y.S."/>
            <person name="Xia L.Y."/>
            <person name="Li J."/>
            <person name="Zhao F."/>
            <person name="Cao W.C."/>
        </authorList>
    </citation>
    <scope>NUCLEOTIDE SEQUENCE [LARGE SCALE GENOMIC DNA]</scope>
    <source>
        <strain evidence="1">HaeL-2018</strain>
    </source>
</reference>
<gene>
    <name evidence="1" type="ORF">HPB48_005252</name>
</gene>
<evidence type="ECO:0000313" key="1">
    <source>
        <dbReference type="EMBL" id="KAH9363852.1"/>
    </source>
</evidence>
<comment type="caution">
    <text evidence="1">The sequence shown here is derived from an EMBL/GenBank/DDBJ whole genome shotgun (WGS) entry which is preliminary data.</text>
</comment>
<sequence length="155" mass="18020">MRRGKKHKKIATTLPVLAHYAEKSSLTLIPSNMAVLTNSTTDAFQTKIWQWNCRSIRRKIANLLELTKKDQPDTIALQETYSTNIRLQNYNAFSRTERTTVRPKNTLTAQLPKIMNTNVDHTFFEILPDRKTQHSIFVLSVYSPPRDQLVKFEPF</sequence>
<keyword evidence="2" id="KW-1185">Reference proteome</keyword>
<dbReference type="InterPro" id="IPR036691">
    <property type="entry name" value="Endo/exonu/phosph_ase_sf"/>
</dbReference>
<evidence type="ECO:0000313" key="2">
    <source>
        <dbReference type="Proteomes" id="UP000821853"/>
    </source>
</evidence>
<dbReference type="VEuPathDB" id="VectorBase:HLOH_049705"/>
<evidence type="ECO:0008006" key="3">
    <source>
        <dbReference type="Google" id="ProtNLM"/>
    </source>
</evidence>
<accession>A0A9J6FPA6</accession>
<dbReference type="EMBL" id="JABSTR010000002">
    <property type="protein sequence ID" value="KAH9363852.1"/>
    <property type="molecule type" value="Genomic_DNA"/>
</dbReference>
<organism evidence="1 2">
    <name type="scientific">Haemaphysalis longicornis</name>
    <name type="common">Bush tick</name>
    <dbReference type="NCBI Taxonomy" id="44386"/>
    <lineage>
        <taxon>Eukaryota</taxon>
        <taxon>Metazoa</taxon>
        <taxon>Ecdysozoa</taxon>
        <taxon>Arthropoda</taxon>
        <taxon>Chelicerata</taxon>
        <taxon>Arachnida</taxon>
        <taxon>Acari</taxon>
        <taxon>Parasitiformes</taxon>
        <taxon>Ixodida</taxon>
        <taxon>Ixodoidea</taxon>
        <taxon>Ixodidae</taxon>
        <taxon>Haemaphysalinae</taxon>
        <taxon>Haemaphysalis</taxon>
    </lineage>
</organism>
<name>A0A9J6FPA6_HAELO</name>
<proteinExistence type="predicted"/>
<dbReference type="SUPFAM" id="SSF56219">
    <property type="entry name" value="DNase I-like"/>
    <property type="match status" value="1"/>
</dbReference>
<dbReference type="Gene3D" id="3.60.10.10">
    <property type="entry name" value="Endonuclease/exonuclease/phosphatase"/>
    <property type="match status" value="1"/>
</dbReference>